<reference evidence="1" key="2">
    <citation type="submission" date="2017-05" db="UniProtKB">
        <authorList>
            <consortium name="EnsemblMetazoa"/>
        </authorList>
    </citation>
    <scope>IDENTIFICATION</scope>
</reference>
<dbReference type="Proteomes" id="UP000007879">
    <property type="component" value="Unassembled WGS sequence"/>
</dbReference>
<evidence type="ECO:0000313" key="1">
    <source>
        <dbReference type="EnsemblMetazoa" id="Aqu2.1.12649_001"/>
    </source>
</evidence>
<dbReference type="EnsemblMetazoa" id="Aqu2.1.12649_001">
    <property type="protein sequence ID" value="Aqu2.1.12649_001"/>
    <property type="gene ID" value="Aqu2.1.12649"/>
</dbReference>
<name>A0A1X7TDV4_AMPQE</name>
<sequence length="152" mass="17930">MPDCLNWLDQTSKRKRQDDELQHLPDVLESNIAYQVLVESTEEIKEYFSDDFSEIASKLLQMNLINERERSAITDTNTGQNKYQRMEELMERVKVALKINKEPAFLLFLNILSEKGTQPAIEFARKLMERYKDKLSDAHLESLSKRVKQYEN</sequence>
<accession>A0A1X7TDV4</accession>
<protein>
    <recommendedName>
        <fullName evidence="3">CARD domain-containing protein</fullName>
    </recommendedName>
</protein>
<gene>
    <name evidence="1" type="primary">109588422</name>
</gene>
<dbReference type="KEGG" id="aqu:109588422"/>
<keyword evidence="2" id="KW-1185">Reference proteome</keyword>
<organism evidence="1">
    <name type="scientific">Amphimedon queenslandica</name>
    <name type="common">Sponge</name>
    <dbReference type="NCBI Taxonomy" id="400682"/>
    <lineage>
        <taxon>Eukaryota</taxon>
        <taxon>Metazoa</taxon>
        <taxon>Porifera</taxon>
        <taxon>Demospongiae</taxon>
        <taxon>Heteroscleromorpha</taxon>
        <taxon>Haplosclerida</taxon>
        <taxon>Niphatidae</taxon>
        <taxon>Amphimedon</taxon>
    </lineage>
</organism>
<evidence type="ECO:0000313" key="2">
    <source>
        <dbReference type="Proteomes" id="UP000007879"/>
    </source>
</evidence>
<reference evidence="2" key="1">
    <citation type="journal article" date="2010" name="Nature">
        <title>The Amphimedon queenslandica genome and the evolution of animal complexity.</title>
        <authorList>
            <person name="Srivastava M."/>
            <person name="Simakov O."/>
            <person name="Chapman J."/>
            <person name="Fahey B."/>
            <person name="Gauthier M.E."/>
            <person name="Mitros T."/>
            <person name="Richards G.S."/>
            <person name="Conaco C."/>
            <person name="Dacre M."/>
            <person name="Hellsten U."/>
            <person name="Larroux C."/>
            <person name="Putnam N.H."/>
            <person name="Stanke M."/>
            <person name="Adamska M."/>
            <person name="Darling A."/>
            <person name="Degnan S.M."/>
            <person name="Oakley T.H."/>
            <person name="Plachetzki D.C."/>
            <person name="Zhai Y."/>
            <person name="Adamski M."/>
            <person name="Calcino A."/>
            <person name="Cummins S.F."/>
            <person name="Goodstein D.M."/>
            <person name="Harris C."/>
            <person name="Jackson D.J."/>
            <person name="Leys S.P."/>
            <person name="Shu S."/>
            <person name="Woodcroft B.J."/>
            <person name="Vervoort M."/>
            <person name="Kosik K.S."/>
            <person name="Manning G."/>
            <person name="Degnan B.M."/>
            <person name="Rokhsar D.S."/>
        </authorList>
    </citation>
    <scope>NUCLEOTIDE SEQUENCE [LARGE SCALE GENOMIC DNA]</scope>
</reference>
<dbReference type="InParanoid" id="A0A1X7TDV4"/>
<dbReference type="EnsemblMetazoa" id="XM_020004594.1">
    <property type="protein sequence ID" value="XP_019860153.1"/>
    <property type="gene ID" value="LOC109588422"/>
</dbReference>
<dbReference type="AlphaFoldDB" id="A0A1X7TDV4"/>
<evidence type="ECO:0008006" key="3">
    <source>
        <dbReference type="Google" id="ProtNLM"/>
    </source>
</evidence>
<proteinExistence type="predicted"/>